<organism evidence="3 4">
    <name type="scientific">Tetradesmus obliquus</name>
    <name type="common">Green alga</name>
    <name type="synonym">Acutodesmus obliquus</name>
    <dbReference type="NCBI Taxonomy" id="3088"/>
    <lineage>
        <taxon>Eukaryota</taxon>
        <taxon>Viridiplantae</taxon>
        <taxon>Chlorophyta</taxon>
        <taxon>core chlorophytes</taxon>
        <taxon>Chlorophyceae</taxon>
        <taxon>CS clade</taxon>
        <taxon>Sphaeropleales</taxon>
        <taxon>Scenedesmaceae</taxon>
        <taxon>Tetradesmus</taxon>
    </lineage>
</organism>
<accession>A0A383VE52</accession>
<dbReference type="Proteomes" id="UP000256970">
    <property type="component" value="Unassembled WGS sequence"/>
</dbReference>
<proteinExistence type="predicted"/>
<protein>
    <submittedName>
        <fullName evidence="3">Uncharacterized protein</fullName>
    </submittedName>
</protein>
<dbReference type="PROSITE" id="PS51257">
    <property type="entry name" value="PROKAR_LIPOPROTEIN"/>
    <property type="match status" value="1"/>
</dbReference>
<name>A0A383VE52_TETOB</name>
<dbReference type="EMBL" id="FNXT01000270">
    <property type="protein sequence ID" value="SZX62934.1"/>
    <property type="molecule type" value="Genomic_DNA"/>
</dbReference>
<evidence type="ECO:0000313" key="3">
    <source>
        <dbReference type="EMBL" id="SZX62934.1"/>
    </source>
</evidence>
<feature type="region of interest" description="Disordered" evidence="1">
    <location>
        <begin position="321"/>
        <end position="347"/>
    </location>
</feature>
<keyword evidence="4" id="KW-1185">Reference proteome</keyword>
<evidence type="ECO:0000256" key="1">
    <source>
        <dbReference type="SAM" id="MobiDB-lite"/>
    </source>
</evidence>
<evidence type="ECO:0000313" key="4">
    <source>
        <dbReference type="Proteomes" id="UP000256970"/>
    </source>
</evidence>
<gene>
    <name evidence="3" type="ORF">BQ4739_LOCUS3507</name>
</gene>
<evidence type="ECO:0000256" key="2">
    <source>
        <dbReference type="SAM" id="SignalP"/>
    </source>
</evidence>
<sequence length="450" mass="45370">MDSGRSKPFACSAILLVTLVACILGSLPSAVHAHASLTSPRSRNEAFFNGNWYATAGNGLGPVPFRRAGSPGVCGDPYQEVSPATNIANFLGPVTTYQSGQIIRANVRLQVNHGGRITFRLCDRRTSLDQGCFNARTLLSPAPPTARHGGSPVALGRHRQASWYILTGSFGTPGSAAIDLRLPSGFSCPNGCVLQMEYVTYNSCVEPCAREDCGFYADRRNQITGQAGPLDFCQAGGTHEIFLNCADVVITGGSAPAPPGGVCGKCNLPAWQGGCKCDSNCGCLPGTGGAPCDKCNIAQSNGGCKCDSNCACLPGTMMARPRPRNATATSPAPRRTSRRARAGVTRVPAQTAEEAAAAADTAPAVAAAQPASAVDNTAVAAAAATTAPDVTGEIAAAAVGIEGTQAAEPAVGASAAAAAPVSDTAAASDAAVVPEAAAVVADPATTAVAP</sequence>
<reference evidence="3 4" key="1">
    <citation type="submission" date="2016-10" db="EMBL/GenBank/DDBJ databases">
        <authorList>
            <person name="Cai Z."/>
        </authorList>
    </citation>
    <scope>NUCLEOTIDE SEQUENCE [LARGE SCALE GENOMIC DNA]</scope>
</reference>
<dbReference type="AlphaFoldDB" id="A0A383VE52"/>
<feature type="compositionally biased region" description="Low complexity" evidence="1">
    <location>
        <begin position="324"/>
        <end position="334"/>
    </location>
</feature>
<feature type="signal peptide" evidence="2">
    <location>
        <begin position="1"/>
        <end position="33"/>
    </location>
</feature>
<feature type="chain" id="PRO_5016731888" evidence="2">
    <location>
        <begin position="34"/>
        <end position="450"/>
    </location>
</feature>
<keyword evidence="2" id="KW-0732">Signal</keyword>